<dbReference type="SMART" id="SM00421">
    <property type="entry name" value="HTH_LUXR"/>
    <property type="match status" value="1"/>
</dbReference>
<keyword evidence="2 5" id="KW-0238">DNA-binding</keyword>
<evidence type="ECO:0000256" key="1">
    <source>
        <dbReference type="ARBA" id="ARBA00023015"/>
    </source>
</evidence>
<keyword evidence="3" id="KW-0804">Transcription</keyword>
<dbReference type="PROSITE" id="PS50043">
    <property type="entry name" value="HTH_LUXR_2"/>
    <property type="match status" value="1"/>
</dbReference>
<evidence type="ECO:0000259" key="4">
    <source>
        <dbReference type="PROSITE" id="PS50043"/>
    </source>
</evidence>
<comment type="caution">
    <text evidence="5">The sequence shown here is derived from an EMBL/GenBank/DDBJ whole genome shotgun (WGS) entry which is preliminary data.</text>
</comment>
<dbReference type="InterPro" id="IPR016032">
    <property type="entry name" value="Sig_transdc_resp-reg_C-effctor"/>
</dbReference>
<dbReference type="RefSeq" id="WP_309939709.1">
    <property type="nucleotide sequence ID" value="NZ_AP025305.1"/>
</dbReference>
<proteinExistence type="predicted"/>
<dbReference type="Pfam" id="PF00196">
    <property type="entry name" value="GerE"/>
    <property type="match status" value="1"/>
</dbReference>
<dbReference type="InterPro" id="IPR036388">
    <property type="entry name" value="WH-like_DNA-bd_sf"/>
</dbReference>
<dbReference type="InterPro" id="IPR000792">
    <property type="entry name" value="Tscrpt_reg_LuxR_C"/>
</dbReference>
<dbReference type="PANTHER" id="PTHR44688:SF16">
    <property type="entry name" value="DNA-BINDING TRANSCRIPTIONAL ACTIVATOR DEVR_DOSR"/>
    <property type="match status" value="1"/>
</dbReference>
<dbReference type="SUPFAM" id="SSF46894">
    <property type="entry name" value="C-terminal effector domain of the bipartite response regulators"/>
    <property type="match status" value="1"/>
</dbReference>
<dbReference type="PRINTS" id="PR00038">
    <property type="entry name" value="HTHLUXR"/>
</dbReference>
<evidence type="ECO:0000256" key="3">
    <source>
        <dbReference type="ARBA" id="ARBA00023163"/>
    </source>
</evidence>
<evidence type="ECO:0000313" key="6">
    <source>
        <dbReference type="Proteomes" id="UP001185092"/>
    </source>
</evidence>
<dbReference type="PROSITE" id="PS00622">
    <property type="entry name" value="HTH_LUXR_1"/>
    <property type="match status" value="1"/>
</dbReference>
<dbReference type="Gene3D" id="1.10.10.10">
    <property type="entry name" value="Winged helix-like DNA-binding domain superfamily/Winged helix DNA-binding domain"/>
    <property type="match status" value="1"/>
</dbReference>
<feature type="domain" description="HTH luxR-type" evidence="4">
    <location>
        <begin position="187"/>
        <end position="252"/>
    </location>
</feature>
<keyword evidence="1" id="KW-0805">Transcription regulation</keyword>
<keyword evidence="6" id="KW-1185">Reference proteome</keyword>
<evidence type="ECO:0000313" key="5">
    <source>
        <dbReference type="EMBL" id="MDR6239900.1"/>
    </source>
</evidence>
<dbReference type="Gene3D" id="3.30.450.20">
    <property type="entry name" value="PAS domain"/>
    <property type="match status" value="1"/>
</dbReference>
<gene>
    <name evidence="5" type="ORF">HNQ88_002948</name>
</gene>
<dbReference type="AlphaFoldDB" id="A0AAE3XNS7"/>
<name>A0AAE3XNS7_9BACT</name>
<organism evidence="5 6">
    <name type="scientific">Aureibacter tunicatorum</name>
    <dbReference type="NCBI Taxonomy" id="866807"/>
    <lineage>
        <taxon>Bacteria</taxon>
        <taxon>Pseudomonadati</taxon>
        <taxon>Bacteroidota</taxon>
        <taxon>Cytophagia</taxon>
        <taxon>Cytophagales</taxon>
        <taxon>Persicobacteraceae</taxon>
        <taxon>Aureibacter</taxon>
    </lineage>
</organism>
<dbReference type="PANTHER" id="PTHR44688">
    <property type="entry name" value="DNA-BINDING TRANSCRIPTIONAL ACTIVATOR DEVR_DOSR"/>
    <property type="match status" value="1"/>
</dbReference>
<accession>A0AAE3XNS7</accession>
<protein>
    <submittedName>
        <fullName evidence="5">DNA-binding CsgD family transcriptional regulator</fullName>
    </submittedName>
</protein>
<dbReference type="EMBL" id="JAVDQD010000003">
    <property type="protein sequence ID" value="MDR6239900.1"/>
    <property type="molecule type" value="Genomic_DNA"/>
</dbReference>
<dbReference type="GO" id="GO:0003677">
    <property type="term" value="F:DNA binding"/>
    <property type="evidence" value="ECO:0007669"/>
    <property type="project" value="UniProtKB-KW"/>
</dbReference>
<dbReference type="CDD" id="cd06170">
    <property type="entry name" value="LuxR_C_like"/>
    <property type="match status" value="1"/>
</dbReference>
<evidence type="ECO:0000256" key="2">
    <source>
        <dbReference type="ARBA" id="ARBA00023125"/>
    </source>
</evidence>
<reference evidence="5" key="1">
    <citation type="submission" date="2023-07" db="EMBL/GenBank/DDBJ databases">
        <title>Genomic Encyclopedia of Type Strains, Phase IV (KMG-IV): sequencing the most valuable type-strain genomes for metagenomic binning, comparative biology and taxonomic classification.</title>
        <authorList>
            <person name="Goeker M."/>
        </authorList>
    </citation>
    <scope>NUCLEOTIDE SEQUENCE</scope>
    <source>
        <strain evidence="5">DSM 26174</strain>
    </source>
</reference>
<dbReference type="GO" id="GO:0006355">
    <property type="term" value="P:regulation of DNA-templated transcription"/>
    <property type="evidence" value="ECO:0007669"/>
    <property type="project" value="InterPro"/>
</dbReference>
<sequence>MDPISRLENEYSKETYDSLRQRTLVLEECIAQMKSYVEIEHCVVVMSDLAEKNNHIFNGSFGDFLGLNPSRYRVIDGIWEREIYEKIHPDDVFQRHLLELEFYNFLQSLPKTERLSYRTNCKLRAMGKDKMYQVISHKSFYLRMSENGSLWLDACVYNFSTSNQPFQGIEGRIINMKTGEFIDVDKFRNSTNMLSSREKEVLRLVGKGSLSKEISSELNISVNTVNRHRQNILQKLKVNNSMEAVKVAIAMNLM</sequence>
<dbReference type="Proteomes" id="UP001185092">
    <property type="component" value="Unassembled WGS sequence"/>
</dbReference>